<feature type="region of interest" description="Disordered" evidence="1">
    <location>
        <begin position="230"/>
        <end position="266"/>
    </location>
</feature>
<evidence type="ECO:0000313" key="3">
    <source>
        <dbReference type="EMBL" id="AJF66683.1"/>
    </source>
</evidence>
<evidence type="ECO:0000313" key="4">
    <source>
        <dbReference type="Proteomes" id="UP000031774"/>
    </source>
</evidence>
<keyword evidence="2" id="KW-0472">Membrane</keyword>
<protein>
    <submittedName>
        <fullName evidence="3">Uncharacterized protein</fullName>
    </submittedName>
</protein>
<accession>A0A0B5IAH8</accession>
<dbReference type="EMBL" id="CP010407">
    <property type="protein sequence ID" value="AJF66683.1"/>
    <property type="molecule type" value="Genomic_DNA"/>
</dbReference>
<keyword evidence="4" id="KW-1185">Reference proteome</keyword>
<sequence>MEHLEDVEAVEDDESGVLLRDAMDRTTVGLPPLPDLAPLAVREGRRRRARARFAVGAAAVGVLAVGVLGLTLLPRPGADVTGVATHTGTETDAERERVAEHQRKAAALLDELLPAKVTAVRPVRDEVAGYWITVDGETYPLVFSVRRSPVLRDCEDCAKDTRLRTGSISEWPDKTSVQYRYRTSRVELSVYAGTSGKAGTAAAPLKARDFSAVAADPRFLALVKDADARPVEEREEPWGGPDLHWFQDGSAGAVDQAAGDHGGDTG</sequence>
<dbReference type="STRING" id="362257.SVTN_22250"/>
<dbReference type="AlphaFoldDB" id="A0A0B5IAH8"/>
<feature type="transmembrane region" description="Helical" evidence="2">
    <location>
        <begin position="53"/>
        <end position="73"/>
    </location>
</feature>
<dbReference type="HOGENOM" id="CLU_929941_0_0_11"/>
<evidence type="ECO:0000256" key="2">
    <source>
        <dbReference type="SAM" id="Phobius"/>
    </source>
</evidence>
<name>A0A0B5IAH8_9ACTN</name>
<reference evidence="3 4" key="1">
    <citation type="submission" date="2014-12" db="EMBL/GenBank/DDBJ databases">
        <title>Complete genome sequence of Streptomyces vietnamensis strain GIMV4.0001, a genetic manipulable producer of the benzoisochromanequinone antibiotic granaticin.</title>
        <authorList>
            <person name="Deng M.R."/>
            <person name="Guo J."/>
            <person name="Ma L.Y."/>
            <person name="Feng G.D."/>
            <person name="Mo C.Y."/>
            <person name="Zhu H.H."/>
        </authorList>
    </citation>
    <scope>NUCLEOTIDE SEQUENCE [LARGE SCALE GENOMIC DNA]</scope>
    <source>
        <strain evidence="4">GIMV4.0001</strain>
    </source>
</reference>
<dbReference type="KEGG" id="svt:SVTN_22250"/>
<gene>
    <name evidence="3" type="ORF">SVTN_22250</name>
</gene>
<dbReference type="Proteomes" id="UP000031774">
    <property type="component" value="Chromosome"/>
</dbReference>
<organism evidence="3 4">
    <name type="scientific">Streptomyces vietnamensis</name>
    <dbReference type="NCBI Taxonomy" id="362257"/>
    <lineage>
        <taxon>Bacteria</taxon>
        <taxon>Bacillati</taxon>
        <taxon>Actinomycetota</taxon>
        <taxon>Actinomycetes</taxon>
        <taxon>Kitasatosporales</taxon>
        <taxon>Streptomycetaceae</taxon>
        <taxon>Streptomyces</taxon>
    </lineage>
</organism>
<proteinExistence type="predicted"/>
<keyword evidence="2" id="KW-0812">Transmembrane</keyword>
<keyword evidence="2" id="KW-1133">Transmembrane helix</keyword>
<evidence type="ECO:0000256" key="1">
    <source>
        <dbReference type="SAM" id="MobiDB-lite"/>
    </source>
</evidence>
<dbReference type="RefSeq" id="WP_041130683.1">
    <property type="nucleotide sequence ID" value="NZ_CP010407.1"/>
</dbReference>